<gene>
    <name evidence="1" type="ORF">PPEP_b0926</name>
</gene>
<name>A0A8I0N1H6_9GAMM</name>
<comment type="caution">
    <text evidence="1">The sequence shown here is derived from an EMBL/GenBank/DDBJ whole genome shotgun (WGS) entry which is preliminary data.</text>
</comment>
<dbReference type="Proteomes" id="UP000660708">
    <property type="component" value="Unassembled WGS sequence"/>
</dbReference>
<dbReference type="EMBL" id="AQHF01000034">
    <property type="protein sequence ID" value="MBE0349030.1"/>
    <property type="molecule type" value="Genomic_DNA"/>
</dbReference>
<organism evidence="1 2">
    <name type="scientific">Pseudoalteromonas peptidolytica F12-50-A1</name>
    <dbReference type="NCBI Taxonomy" id="1315280"/>
    <lineage>
        <taxon>Bacteria</taxon>
        <taxon>Pseudomonadati</taxon>
        <taxon>Pseudomonadota</taxon>
        <taxon>Gammaproteobacteria</taxon>
        <taxon>Alteromonadales</taxon>
        <taxon>Pseudoalteromonadaceae</taxon>
        <taxon>Pseudoalteromonas</taxon>
    </lineage>
</organism>
<proteinExistence type="predicted"/>
<dbReference type="AlphaFoldDB" id="A0A8I0N1H6"/>
<sequence length="42" mass="4651">MVSGAVVSEAVDEEVKLMNVIVPKIVPKVESKDNNRTINNKR</sequence>
<keyword evidence="2" id="KW-1185">Reference proteome</keyword>
<accession>A0A8I0N1H6</accession>
<reference evidence="1 2" key="1">
    <citation type="submission" date="2015-06" db="EMBL/GenBank/DDBJ databases">
        <title>Genome sequence of Pseudoalteromonas peptidolytica.</title>
        <authorList>
            <person name="Xie B.-B."/>
            <person name="Rong J.-C."/>
            <person name="Qin Q.-L."/>
            <person name="Zhang Y.-Z."/>
        </authorList>
    </citation>
    <scope>NUCLEOTIDE SEQUENCE [LARGE SCALE GENOMIC DNA]</scope>
    <source>
        <strain evidence="1 2">F12-50-A1</strain>
    </source>
</reference>
<evidence type="ECO:0000313" key="2">
    <source>
        <dbReference type="Proteomes" id="UP000660708"/>
    </source>
</evidence>
<evidence type="ECO:0000313" key="1">
    <source>
        <dbReference type="EMBL" id="MBE0349030.1"/>
    </source>
</evidence>
<protein>
    <submittedName>
        <fullName evidence="1">Uncharacterized protein</fullName>
    </submittedName>
</protein>